<proteinExistence type="predicted"/>
<keyword evidence="3" id="KW-1185">Reference proteome</keyword>
<organism evidence="2 3">
    <name type="scientific">Rhizobium multihospitium</name>
    <dbReference type="NCBI Taxonomy" id="410764"/>
    <lineage>
        <taxon>Bacteria</taxon>
        <taxon>Pseudomonadati</taxon>
        <taxon>Pseudomonadota</taxon>
        <taxon>Alphaproteobacteria</taxon>
        <taxon>Hyphomicrobiales</taxon>
        <taxon>Rhizobiaceae</taxon>
        <taxon>Rhizobium/Agrobacterium group</taxon>
        <taxon>Rhizobium</taxon>
    </lineage>
</organism>
<evidence type="ECO:0000256" key="1">
    <source>
        <dbReference type="SAM" id="Phobius"/>
    </source>
</evidence>
<protein>
    <submittedName>
        <fullName evidence="2">Uncharacterized protein</fullName>
    </submittedName>
</protein>
<dbReference type="STRING" id="410764.GA0061103_3276"/>
<accession>A0A1C3V655</accession>
<sequence length="49" mass="5380">MNVDNGLRGANAMDDSKMERFMLKELLMIIAALVLVSVVLLAVIILGNY</sequence>
<feature type="transmembrane region" description="Helical" evidence="1">
    <location>
        <begin position="26"/>
        <end position="46"/>
    </location>
</feature>
<name>A0A1C3V655_9HYPH</name>
<gene>
    <name evidence="2" type="ORF">GA0061103_3276</name>
</gene>
<dbReference type="AlphaFoldDB" id="A0A1C3V655"/>
<evidence type="ECO:0000313" key="3">
    <source>
        <dbReference type="Proteomes" id="UP000199101"/>
    </source>
</evidence>
<reference evidence="3" key="1">
    <citation type="submission" date="2016-08" db="EMBL/GenBank/DDBJ databases">
        <authorList>
            <person name="Varghese N."/>
            <person name="Submissions Spin"/>
        </authorList>
    </citation>
    <scope>NUCLEOTIDE SEQUENCE [LARGE SCALE GENOMIC DNA]</scope>
    <source>
        <strain evidence="3">HAMBI 2975</strain>
    </source>
</reference>
<dbReference type="Proteomes" id="UP000199101">
    <property type="component" value="Unassembled WGS sequence"/>
</dbReference>
<keyword evidence="1" id="KW-0812">Transmembrane</keyword>
<keyword evidence="1" id="KW-1133">Transmembrane helix</keyword>
<dbReference type="EMBL" id="FMAG01000002">
    <property type="protein sequence ID" value="SCB23094.1"/>
    <property type="molecule type" value="Genomic_DNA"/>
</dbReference>
<evidence type="ECO:0000313" key="2">
    <source>
        <dbReference type="EMBL" id="SCB23094.1"/>
    </source>
</evidence>
<keyword evidence="1" id="KW-0472">Membrane</keyword>